<gene>
    <name evidence="1" type="ORF">H5410_020975</name>
</gene>
<accession>A0A9J5ZFT2</accession>
<dbReference type="OrthoDB" id="1215078at2759"/>
<reference evidence="1 2" key="1">
    <citation type="submission" date="2020-09" db="EMBL/GenBank/DDBJ databases">
        <title>De no assembly of potato wild relative species, Solanum commersonii.</title>
        <authorList>
            <person name="Cho K."/>
        </authorList>
    </citation>
    <scope>NUCLEOTIDE SEQUENCE [LARGE SCALE GENOMIC DNA]</scope>
    <source>
        <strain evidence="1">LZ3.2</strain>
        <tissue evidence="1">Leaf</tissue>
    </source>
</reference>
<name>A0A9J5ZFT2_SOLCO</name>
<evidence type="ECO:0000313" key="2">
    <source>
        <dbReference type="Proteomes" id="UP000824120"/>
    </source>
</evidence>
<proteinExistence type="predicted"/>
<evidence type="ECO:0000313" key="1">
    <source>
        <dbReference type="EMBL" id="KAG5609694.1"/>
    </source>
</evidence>
<dbReference type="AlphaFoldDB" id="A0A9J5ZFT2"/>
<keyword evidence="2" id="KW-1185">Reference proteome</keyword>
<dbReference type="EMBL" id="JACXVP010000004">
    <property type="protein sequence ID" value="KAG5609694.1"/>
    <property type="molecule type" value="Genomic_DNA"/>
</dbReference>
<comment type="caution">
    <text evidence="1">The sequence shown here is derived from an EMBL/GenBank/DDBJ whole genome shotgun (WGS) entry which is preliminary data.</text>
</comment>
<dbReference type="Proteomes" id="UP000824120">
    <property type="component" value="Chromosome 4"/>
</dbReference>
<sequence>MVTSTPKIGIYKLNTARSFSKHKGKDEISGLSHSLLPIEIETDSIEILQYFEDTQPTYSFIIMSCRLILKKLENSIVHHNFCQTLVQIRFQANNDQ</sequence>
<protein>
    <submittedName>
        <fullName evidence="1">Uncharacterized protein</fullName>
    </submittedName>
</protein>
<organism evidence="1 2">
    <name type="scientific">Solanum commersonii</name>
    <name type="common">Commerson's wild potato</name>
    <name type="synonym">Commerson's nightshade</name>
    <dbReference type="NCBI Taxonomy" id="4109"/>
    <lineage>
        <taxon>Eukaryota</taxon>
        <taxon>Viridiplantae</taxon>
        <taxon>Streptophyta</taxon>
        <taxon>Embryophyta</taxon>
        <taxon>Tracheophyta</taxon>
        <taxon>Spermatophyta</taxon>
        <taxon>Magnoliopsida</taxon>
        <taxon>eudicotyledons</taxon>
        <taxon>Gunneridae</taxon>
        <taxon>Pentapetalae</taxon>
        <taxon>asterids</taxon>
        <taxon>lamiids</taxon>
        <taxon>Solanales</taxon>
        <taxon>Solanaceae</taxon>
        <taxon>Solanoideae</taxon>
        <taxon>Solaneae</taxon>
        <taxon>Solanum</taxon>
    </lineage>
</organism>